<evidence type="ECO:0000313" key="3">
    <source>
        <dbReference type="EMBL" id="SUD90100.1"/>
    </source>
</evidence>
<dbReference type="InterPro" id="IPR005346">
    <property type="entry name" value="RnfH"/>
</dbReference>
<comment type="similarity">
    <text evidence="1 2">Belongs to the UPF0125 (RnfH) family.</text>
</comment>
<dbReference type="InterPro" id="IPR016155">
    <property type="entry name" value="Mopterin_synth/thiamin_S_b"/>
</dbReference>
<dbReference type="Pfam" id="PF03658">
    <property type="entry name" value="Ub-RnfH"/>
    <property type="match status" value="1"/>
</dbReference>
<gene>
    <name evidence="3" type="ORF">NCTC10526_00416</name>
</gene>
<evidence type="ECO:0000313" key="4">
    <source>
        <dbReference type="Proteomes" id="UP000254123"/>
    </source>
</evidence>
<sequence length="119" mass="13466">MNSSSFSTLNKTQAGLPISLAYAPSATDSLYLEMEVAQGTTLLQALQQSGWLQKYPALQQWCDEHAQDEQINNKSWAVGVFSQKKLLSYVLHAHDRIEIYRPLTIDPMRKRKKRAVSKG</sequence>
<evidence type="ECO:0000256" key="2">
    <source>
        <dbReference type="HAMAP-Rule" id="MF_00460"/>
    </source>
</evidence>
<dbReference type="Proteomes" id="UP000254123">
    <property type="component" value="Unassembled WGS sequence"/>
</dbReference>
<dbReference type="STRING" id="1123034.GCA_000685805_02048"/>
<dbReference type="SUPFAM" id="SSF54285">
    <property type="entry name" value="MoaD/ThiS"/>
    <property type="match status" value="1"/>
</dbReference>
<name>A0A379LHM7_9GAMM</name>
<dbReference type="RefSeq" id="WP_051584505.1">
    <property type="nucleotide sequence ID" value="NZ_CAJHAQ010000001.1"/>
</dbReference>
<accession>A0A379LHM7</accession>
<dbReference type="HAMAP" id="MF_00460">
    <property type="entry name" value="UPF0125_RnfH"/>
    <property type="match status" value="1"/>
</dbReference>
<keyword evidence="4" id="KW-1185">Reference proteome</keyword>
<dbReference type="PANTHER" id="PTHR37483:SF1">
    <property type="entry name" value="UPF0125 PROTEIN RATB"/>
    <property type="match status" value="1"/>
</dbReference>
<protein>
    <recommendedName>
        <fullName evidence="2">UPF0125 protein NCTC10526_00416</fullName>
    </recommendedName>
</protein>
<evidence type="ECO:0000256" key="1">
    <source>
        <dbReference type="ARBA" id="ARBA00010645"/>
    </source>
</evidence>
<proteinExistence type="inferred from homology"/>
<dbReference type="PANTHER" id="PTHR37483">
    <property type="entry name" value="UPF0125 PROTEIN RATB"/>
    <property type="match status" value="1"/>
</dbReference>
<dbReference type="Gene3D" id="3.10.20.280">
    <property type="entry name" value="RnfH-like"/>
    <property type="match status" value="1"/>
</dbReference>
<dbReference type="EMBL" id="UGVC01000001">
    <property type="protein sequence ID" value="SUD90100.1"/>
    <property type="molecule type" value="Genomic_DNA"/>
</dbReference>
<dbReference type="AlphaFoldDB" id="A0A379LHM7"/>
<organism evidence="3 4">
    <name type="scientific">Psychrobacter phenylpyruvicus</name>
    <dbReference type="NCBI Taxonomy" id="29432"/>
    <lineage>
        <taxon>Bacteria</taxon>
        <taxon>Pseudomonadati</taxon>
        <taxon>Pseudomonadota</taxon>
        <taxon>Gammaproteobacteria</taxon>
        <taxon>Moraxellales</taxon>
        <taxon>Moraxellaceae</taxon>
        <taxon>Psychrobacter</taxon>
    </lineage>
</organism>
<dbReference type="InterPro" id="IPR037021">
    <property type="entry name" value="RnfH_sf"/>
</dbReference>
<reference evidence="3 4" key="1">
    <citation type="submission" date="2018-06" db="EMBL/GenBank/DDBJ databases">
        <authorList>
            <consortium name="Pathogen Informatics"/>
            <person name="Doyle S."/>
        </authorList>
    </citation>
    <scope>NUCLEOTIDE SEQUENCE [LARGE SCALE GENOMIC DNA]</scope>
    <source>
        <strain evidence="3 4">NCTC10526</strain>
    </source>
</reference>